<dbReference type="GeneID" id="78297600"/>
<dbReference type="InterPro" id="IPR024535">
    <property type="entry name" value="RHGA/B-epi-like_pectate_lyase"/>
</dbReference>
<feature type="domain" description="Rhamnogalacturonase A/B/Epimerase-like pectate lyase" evidence="2">
    <location>
        <begin position="379"/>
        <end position="436"/>
    </location>
</feature>
<dbReference type="AlphaFoldDB" id="A0A2U1B930"/>
<dbReference type="Pfam" id="PF13229">
    <property type="entry name" value="Beta_helix"/>
    <property type="match status" value="1"/>
</dbReference>
<dbReference type="SUPFAM" id="SSF51126">
    <property type="entry name" value="Pectin lyase-like"/>
    <property type="match status" value="2"/>
</dbReference>
<feature type="signal peptide" evidence="1">
    <location>
        <begin position="1"/>
        <end position="17"/>
    </location>
</feature>
<reference evidence="4 5" key="1">
    <citation type="submission" date="2018-04" db="EMBL/GenBank/DDBJ databases">
        <title>Genomic Encyclopedia of Type Strains, Phase IV (KMG-IV): sequencing the most valuable type-strain genomes for metagenomic binning, comparative biology and taxonomic classification.</title>
        <authorList>
            <person name="Goeker M."/>
        </authorList>
    </citation>
    <scope>NUCLEOTIDE SEQUENCE [LARGE SCALE GENOMIC DNA]</scope>
    <source>
        <strain evidence="4 5">DSM 14823</strain>
    </source>
</reference>
<dbReference type="InterPro" id="IPR011050">
    <property type="entry name" value="Pectin_lyase_fold/virulence"/>
</dbReference>
<name>A0A2U1B930_9BACT</name>
<evidence type="ECO:0000259" key="3">
    <source>
        <dbReference type="Pfam" id="PF13229"/>
    </source>
</evidence>
<evidence type="ECO:0000313" key="5">
    <source>
        <dbReference type="Proteomes" id="UP000245959"/>
    </source>
</evidence>
<evidence type="ECO:0000259" key="2">
    <source>
        <dbReference type="Pfam" id="PF12708"/>
    </source>
</evidence>
<evidence type="ECO:0000256" key="1">
    <source>
        <dbReference type="SAM" id="SignalP"/>
    </source>
</evidence>
<dbReference type="RefSeq" id="WP_207776054.1">
    <property type="nucleotide sequence ID" value="NZ_CABMMC010000059.1"/>
</dbReference>
<feature type="domain" description="Rhamnogalacturonase A/B/Epimerase-like pectate lyase" evidence="2">
    <location>
        <begin position="32"/>
        <end position="88"/>
    </location>
</feature>
<dbReference type="InterPro" id="IPR051801">
    <property type="entry name" value="GH28_Enzymes"/>
</dbReference>
<dbReference type="Proteomes" id="UP000245959">
    <property type="component" value="Unassembled WGS sequence"/>
</dbReference>
<dbReference type="Pfam" id="PF12708">
    <property type="entry name" value="Pect-lyase_RHGA_epim"/>
    <property type="match status" value="2"/>
</dbReference>
<proteinExistence type="predicted"/>
<organism evidence="4 5">
    <name type="scientific">Victivallis vadensis</name>
    <dbReference type="NCBI Taxonomy" id="172901"/>
    <lineage>
        <taxon>Bacteria</taxon>
        <taxon>Pseudomonadati</taxon>
        <taxon>Lentisphaerota</taxon>
        <taxon>Lentisphaeria</taxon>
        <taxon>Victivallales</taxon>
        <taxon>Victivallaceae</taxon>
        <taxon>Victivallis</taxon>
    </lineage>
</organism>
<dbReference type="EMBL" id="QEKH01000003">
    <property type="protein sequence ID" value="PVY45173.1"/>
    <property type="molecule type" value="Genomic_DNA"/>
</dbReference>
<dbReference type="InterPro" id="IPR012334">
    <property type="entry name" value="Pectin_lyas_fold"/>
</dbReference>
<protein>
    <submittedName>
        <fullName evidence="4">Pectate lyase-like protein</fullName>
    </submittedName>
</protein>
<feature type="domain" description="Right handed beta helix" evidence="3">
    <location>
        <begin position="126"/>
        <end position="290"/>
    </location>
</feature>
<feature type="chain" id="PRO_5015438536" evidence="1">
    <location>
        <begin position="18"/>
        <end position="753"/>
    </location>
</feature>
<dbReference type="Gene3D" id="2.160.20.10">
    <property type="entry name" value="Single-stranded right-handed beta-helix, Pectin lyase-like"/>
    <property type="match status" value="2"/>
</dbReference>
<accession>A0A2U1B930</accession>
<evidence type="ECO:0000313" key="4">
    <source>
        <dbReference type="EMBL" id="PVY45173.1"/>
    </source>
</evidence>
<keyword evidence="4" id="KW-0456">Lyase</keyword>
<dbReference type="GO" id="GO:0016829">
    <property type="term" value="F:lyase activity"/>
    <property type="evidence" value="ECO:0007669"/>
    <property type="project" value="UniProtKB-KW"/>
</dbReference>
<dbReference type="InterPro" id="IPR039448">
    <property type="entry name" value="Beta_helix"/>
</dbReference>
<gene>
    <name evidence="4" type="ORF">C8D82_10387</name>
</gene>
<sequence length="753" mass="81561">MKRLLALLMFAAFAATAAVPLPELNWVPGSDWLNVKSFGAKGDGTTDDTAALQKAFDAVQDGTVIYFPPGVYPVSSELVIIKKPPFKGKEKRLLGTGIYGHGRNTVLRWQGKADGTILRDRGMLHCRMIGLTFDGNGKAAAGLNHDNDNKFETHLYYAFCEFRNFSKFGVLSEKNSIDGLSTAEIAFEHTIFDNCGTAISFTSFNDYNYTFDGCRFTNNKAVAVECVNGNFYVRNSRFENNGTDVVANPEHASSIRRSVSVNAGTFLKFGNSVSPMTVENCYVADWRDAAAITSFGAPLTLFDNTFRHADAQKAPLQANRNQFLLLAANTLLGPSRLTAGESPRAITVPLPEGALPLNADTDFIPAEVKLPTALFDAKTQFGARGDGRADDTEAIQKALDAARKHGNGAIAYLPRGIYRTTRPLELTGSGFGLGGSGLYSEILFAGKPEENAINVRPSGELLLDNFAVNRYGLKFNADRTVSGFGGTGADIRQFPSETGSRVTYHSVYVRGKYSHMPFLLGFRLENLTARDTVILDNVEGNIHAINSGAATIFAPVSYEGTVWIKGKASGGIFGIMTRLATLSEYSIHLENSSSLIASDFYIEQAIARTITLKGGDADAPGRVTLGLAKLDINRDGNASMADELVAIDRYNGEINFIASQLYPPRYPAKFTVAGDKARLGIFSSFFYVKSFRLVPENLPLELLATGGSSEFNKAALTLPGAAHNPAAAVNALLDLRRLGRLDWQLNYPALLAR</sequence>
<keyword evidence="1" id="KW-0732">Signal</keyword>
<keyword evidence="5" id="KW-1185">Reference proteome</keyword>
<dbReference type="PANTHER" id="PTHR31339">
    <property type="entry name" value="PECTIN LYASE-RELATED"/>
    <property type="match status" value="1"/>
</dbReference>
<comment type="caution">
    <text evidence="4">The sequence shown here is derived from an EMBL/GenBank/DDBJ whole genome shotgun (WGS) entry which is preliminary data.</text>
</comment>